<evidence type="ECO:0000313" key="7">
    <source>
        <dbReference type="Proteomes" id="UP000030528"/>
    </source>
</evidence>
<dbReference type="InterPro" id="IPR054597">
    <property type="entry name" value="FeeM_cat"/>
</dbReference>
<dbReference type="STRING" id="1385510.GCA_000425205_00677"/>
<dbReference type="GO" id="GO:0016747">
    <property type="term" value="F:acyltransferase activity, transferring groups other than amino-acyl groups"/>
    <property type="evidence" value="ECO:0007669"/>
    <property type="project" value="InterPro"/>
</dbReference>
<dbReference type="AlphaFoldDB" id="A0A0A5GFT7"/>
<dbReference type="SUPFAM" id="SSF55729">
    <property type="entry name" value="Acyl-CoA N-acyltransferases (Nat)"/>
    <property type="match status" value="1"/>
</dbReference>
<feature type="domain" description="N-acetyltransferase" evidence="5">
    <location>
        <begin position="4"/>
        <end position="167"/>
    </location>
</feature>
<accession>A0A0A5GFT7</accession>
<comment type="caution">
    <text evidence="6">The sequence shown here is derived from an EMBL/GenBank/DDBJ whole genome shotgun (WGS) entry which is preliminary data.</text>
</comment>
<reference evidence="6 7" key="1">
    <citation type="submission" date="2013-08" db="EMBL/GenBank/DDBJ databases">
        <authorList>
            <person name="Huang J."/>
            <person name="Wang G."/>
        </authorList>
    </citation>
    <scope>NUCLEOTIDE SEQUENCE [LARGE SCALE GENOMIC DNA]</scope>
    <source>
        <strain evidence="6 7">JSM 076056</strain>
    </source>
</reference>
<dbReference type="PANTHER" id="PTHR42778:SF1">
    <property type="entry name" value="2-AMINOETHYLPHOSPHONATE--PYRUVATE TRANSAMINASE"/>
    <property type="match status" value="1"/>
</dbReference>
<dbReference type="GO" id="GO:0008483">
    <property type="term" value="F:transaminase activity"/>
    <property type="evidence" value="ECO:0007669"/>
    <property type="project" value="UniProtKB-KW"/>
</dbReference>
<dbReference type="PROSITE" id="PS51186">
    <property type="entry name" value="GNAT"/>
    <property type="match status" value="1"/>
</dbReference>
<dbReference type="InterPro" id="IPR000192">
    <property type="entry name" value="Aminotrans_V_dom"/>
</dbReference>
<keyword evidence="2" id="KW-0032">Aminotransferase</keyword>
<name>A0A0A5GFT7_9BACI</name>
<evidence type="ECO:0000256" key="4">
    <source>
        <dbReference type="ARBA" id="ARBA00022898"/>
    </source>
</evidence>
<protein>
    <submittedName>
        <fullName evidence="6">Acetyltransferase</fullName>
    </submittedName>
</protein>
<dbReference type="PANTHER" id="PTHR42778">
    <property type="entry name" value="2-AMINOETHYLPHOSPHONATE--PYRUVATE TRANSAMINASE"/>
    <property type="match status" value="1"/>
</dbReference>
<dbReference type="Gene3D" id="3.40.630.30">
    <property type="match status" value="1"/>
</dbReference>
<dbReference type="InterPro" id="IPR016181">
    <property type="entry name" value="Acyl_CoA_acyltransferase"/>
</dbReference>
<proteinExistence type="predicted"/>
<evidence type="ECO:0000256" key="1">
    <source>
        <dbReference type="ARBA" id="ARBA00001933"/>
    </source>
</evidence>
<dbReference type="Pfam" id="PF00266">
    <property type="entry name" value="Aminotran_5"/>
    <property type="match status" value="1"/>
</dbReference>
<sequence length="530" mass="60380">MSSIVYKEANEAEELAQIHQLNYNTFVNEIPQHRENDEHVLVDRFHNENTYIIAKEGHKVIGMVAVRASRPFSLDEKLPNLNEYLPHCGPFCEIRLLSILSNHRSSRVFFRLCETLVEYCIKNGYETALISGTTRQLKLYKRMGFIPFGELVGSKDAPYQPMYLTKETFRQSTRSFSKVIRKQEKHKETLSFLPGPVQSHPSVEDAFSKQPVSHRDQHVKELMTKAKKQLQEYTNANYSVLMVGTGTLANDAIASQLSTFKGEGLILINGEFGSRLRDHANRLNLSHYTIEKNWNIPITIEEIEQILDEQSSISWLWTVHCETSTGYIYDVEAIQRLCEQYGVEVCVDGCSSLGAIETNFKEMYLVSSVSGKALGAFPGLSIVLHREPLRPNATIPRYLDIGVYEQHGSLPYTHSSNLLDALTTSMTKRKSAETVAYVKSIRSILASNNIPVIGDDTYSPEVITIEIPEEVSSKSVGDYCKEQGIHISYESEYLIRNNWVQLACMGWFEQERIHKGLNTFMKLYHDKVTR</sequence>
<dbReference type="eggNOG" id="COG3916">
    <property type="taxonomic scope" value="Bacteria"/>
</dbReference>
<dbReference type="eggNOG" id="COG0075">
    <property type="taxonomic scope" value="Bacteria"/>
</dbReference>
<dbReference type="InterPro" id="IPR015424">
    <property type="entry name" value="PyrdxlP-dep_Trfase"/>
</dbReference>
<evidence type="ECO:0000256" key="2">
    <source>
        <dbReference type="ARBA" id="ARBA00022576"/>
    </source>
</evidence>
<keyword evidence="7" id="KW-1185">Reference proteome</keyword>
<keyword evidence="3 6" id="KW-0808">Transferase</keyword>
<dbReference type="Gene3D" id="3.40.640.10">
    <property type="entry name" value="Type I PLP-dependent aspartate aminotransferase-like (Major domain)"/>
    <property type="match status" value="1"/>
</dbReference>
<dbReference type="SUPFAM" id="SSF53383">
    <property type="entry name" value="PLP-dependent transferases"/>
    <property type="match status" value="1"/>
</dbReference>
<organism evidence="6 7">
    <name type="scientific">Pontibacillus halophilus JSM 076056 = DSM 19796</name>
    <dbReference type="NCBI Taxonomy" id="1385510"/>
    <lineage>
        <taxon>Bacteria</taxon>
        <taxon>Bacillati</taxon>
        <taxon>Bacillota</taxon>
        <taxon>Bacilli</taxon>
        <taxon>Bacillales</taxon>
        <taxon>Bacillaceae</taxon>
        <taxon>Pontibacillus</taxon>
    </lineage>
</organism>
<dbReference type="EMBL" id="AVPE01000007">
    <property type="protein sequence ID" value="KGX92106.1"/>
    <property type="molecule type" value="Genomic_DNA"/>
</dbReference>
<dbReference type="OrthoDB" id="389074at2"/>
<dbReference type="Pfam" id="PF21926">
    <property type="entry name" value="FeeM"/>
    <property type="match status" value="1"/>
</dbReference>
<keyword evidence="4" id="KW-0663">Pyridoxal phosphate</keyword>
<dbReference type="InterPro" id="IPR015421">
    <property type="entry name" value="PyrdxlP-dep_Trfase_major"/>
</dbReference>
<evidence type="ECO:0000313" key="6">
    <source>
        <dbReference type="EMBL" id="KGX92106.1"/>
    </source>
</evidence>
<dbReference type="Gene3D" id="3.90.1150.10">
    <property type="entry name" value="Aspartate Aminotransferase, domain 1"/>
    <property type="match status" value="1"/>
</dbReference>
<dbReference type="InterPro" id="IPR015422">
    <property type="entry name" value="PyrdxlP-dep_Trfase_small"/>
</dbReference>
<evidence type="ECO:0000259" key="5">
    <source>
        <dbReference type="PROSITE" id="PS51186"/>
    </source>
</evidence>
<comment type="cofactor">
    <cofactor evidence="1">
        <name>pyridoxal 5'-phosphate</name>
        <dbReference type="ChEBI" id="CHEBI:597326"/>
    </cofactor>
</comment>
<evidence type="ECO:0000256" key="3">
    <source>
        <dbReference type="ARBA" id="ARBA00022679"/>
    </source>
</evidence>
<gene>
    <name evidence="6" type="ORF">N781_17485</name>
</gene>
<dbReference type="Proteomes" id="UP000030528">
    <property type="component" value="Unassembled WGS sequence"/>
</dbReference>
<dbReference type="RefSeq" id="WP_036769762.1">
    <property type="nucleotide sequence ID" value="NZ_AULI01000002.1"/>
</dbReference>
<dbReference type="InterPro" id="IPR000182">
    <property type="entry name" value="GNAT_dom"/>
</dbReference>